<reference evidence="1 2" key="1">
    <citation type="submission" date="2019-07" db="EMBL/GenBank/DDBJ databases">
        <authorList>
            <person name="Zhao L.H."/>
        </authorList>
    </citation>
    <scope>NUCLEOTIDE SEQUENCE [LARGE SCALE GENOMIC DNA]</scope>
    <source>
        <strain evidence="1 2">Co35</strain>
    </source>
</reference>
<dbReference type="SUPFAM" id="SSF51735">
    <property type="entry name" value="NAD(P)-binding Rossmann-fold domains"/>
    <property type="match status" value="1"/>
</dbReference>
<evidence type="ECO:0000313" key="2">
    <source>
        <dbReference type="Proteomes" id="UP000316988"/>
    </source>
</evidence>
<proteinExistence type="predicted"/>
<keyword evidence="2" id="KW-1185">Reference proteome</keyword>
<dbReference type="InterPro" id="IPR036291">
    <property type="entry name" value="NAD(P)-bd_dom_sf"/>
</dbReference>
<dbReference type="Proteomes" id="UP000316988">
    <property type="component" value="Unassembled WGS sequence"/>
</dbReference>
<comment type="caution">
    <text evidence="1">The sequence shown here is derived from an EMBL/GenBank/DDBJ whole genome shotgun (WGS) entry which is preliminary data.</text>
</comment>
<dbReference type="OrthoDB" id="3784929at2"/>
<dbReference type="AlphaFoldDB" id="A0A554S873"/>
<dbReference type="InterPro" id="IPR053714">
    <property type="entry name" value="Iso_Racemase_Enz_sf"/>
</dbReference>
<sequence length="209" mass="21737">MMRLLAVTPIDVSDEEVGRRQARYDRLCPPGLSIELRNIGTAAPTALEDAAAITASEEAMIRYFASVDPAGFDGFLPDCVLDPVVDHADALPLPVYGIGRATAHYLRGLGLTVGAVARTAAIAAELDRRLGVYGVPAAPTAVMHLSVEDIAKDEIWAAAVEKTMGSLGVQAVINACSAVDVTTTGQSAALVDPTAVALRMIAMLPEVAA</sequence>
<accession>A0A554S873</accession>
<dbReference type="Gene3D" id="3.40.50.12500">
    <property type="match status" value="1"/>
</dbReference>
<dbReference type="RefSeq" id="WP_143913670.1">
    <property type="nucleotide sequence ID" value="NZ_VLNT01000008.1"/>
</dbReference>
<gene>
    <name evidence="1" type="ORF">FNM00_11425</name>
</gene>
<protein>
    <submittedName>
        <fullName evidence="1">Hydantoin racemase</fullName>
    </submittedName>
</protein>
<dbReference type="EMBL" id="VLNT01000008">
    <property type="protein sequence ID" value="TSD62558.1"/>
    <property type="molecule type" value="Genomic_DNA"/>
</dbReference>
<organism evidence="1 2">
    <name type="scientific">Aeromicrobium piscarium</name>
    <dbReference type="NCBI Taxonomy" id="2590901"/>
    <lineage>
        <taxon>Bacteria</taxon>
        <taxon>Bacillati</taxon>
        <taxon>Actinomycetota</taxon>
        <taxon>Actinomycetes</taxon>
        <taxon>Propionibacteriales</taxon>
        <taxon>Nocardioidaceae</taxon>
        <taxon>Aeromicrobium</taxon>
    </lineage>
</organism>
<name>A0A554S873_9ACTN</name>
<evidence type="ECO:0000313" key="1">
    <source>
        <dbReference type="EMBL" id="TSD62558.1"/>
    </source>
</evidence>